<dbReference type="AlphaFoldDB" id="A0A383DGW8"/>
<protein>
    <submittedName>
        <fullName evidence="1">Uncharacterized protein</fullName>
    </submittedName>
</protein>
<name>A0A383DGW8_9ZZZZ</name>
<reference evidence="1" key="1">
    <citation type="submission" date="2018-05" db="EMBL/GenBank/DDBJ databases">
        <authorList>
            <person name="Lanie J.A."/>
            <person name="Ng W.-L."/>
            <person name="Kazmierczak K.M."/>
            <person name="Andrzejewski T.M."/>
            <person name="Davidsen T.M."/>
            <person name="Wayne K.J."/>
            <person name="Tettelin H."/>
            <person name="Glass J.I."/>
            <person name="Rusch D."/>
            <person name="Podicherti R."/>
            <person name="Tsui H.-C.T."/>
            <person name="Winkler M.E."/>
        </authorList>
    </citation>
    <scope>NUCLEOTIDE SEQUENCE</scope>
</reference>
<accession>A0A383DGW8</accession>
<feature type="non-terminal residue" evidence="1">
    <location>
        <position position="1"/>
    </location>
</feature>
<gene>
    <name evidence="1" type="ORF">METZ01_LOCUS496349</name>
</gene>
<organism evidence="1">
    <name type="scientific">marine metagenome</name>
    <dbReference type="NCBI Taxonomy" id="408172"/>
    <lineage>
        <taxon>unclassified sequences</taxon>
        <taxon>metagenomes</taxon>
        <taxon>ecological metagenomes</taxon>
    </lineage>
</organism>
<proteinExistence type="predicted"/>
<feature type="non-terminal residue" evidence="1">
    <location>
        <position position="23"/>
    </location>
</feature>
<sequence length="23" mass="2501">VPEPKAQNLNFSSNADLPLEVFA</sequence>
<dbReference type="EMBL" id="UINC01217060">
    <property type="protein sequence ID" value="SVE43495.1"/>
    <property type="molecule type" value="Genomic_DNA"/>
</dbReference>
<evidence type="ECO:0000313" key="1">
    <source>
        <dbReference type="EMBL" id="SVE43495.1"/>
    </source>
</evidence>